<sequence>ANAMTIKQYIDYYDPEHSFEIGINEVADKSIKLEWSGTDTILARLYSVANSFGAELEFVTELNDDYSLKRHVVNIYREGNLGKDKTGMPVRVGEKLKVINYSDNMDDFYTAIRRTGKDGLTMAGLDKKIYDDKGNLLFYSSGDTLYAPQARDKYPSIARKTNDGYIVNEDSETEHAN</sequence>
<name>A0A6G4N0Z4_STRAP</name>
<feature type="non-terminal residue" evidence="1">
    <location>
        <position position="1"/>
    </location>
</feature>
<protein>
    <submittedName>
        <fullName evidence="1">Uncharacterized protein</fullName>
    </submittedName>
</protein>
<proteinExistence type="predicted"/>
<accession>A0A6G4N0Z4</accession>
<organism evidence="1">
    <name type="scientific">Streptococcus anginosus</name>
    <dbReference type="NCBI Taxonomy" id="1328"/>
    <lineage>
        <taxon>Bacteria</taxon>
        <taxon>Bacillati</taxon>
        <taxon>Bacillota</taxon>
        <taxon>Bacilli</taxon>
        <taxon>Lactobacillales</taxon>
        <taxon>Streptococcaceae</taxon>
        <taxon>Streptococcus</taxon>
        <taxon>Streptococcus anginosus group</taxon>
    </lineage>
</organism>
<dbReference type="EMBL" id="JAAJBG010000064">
    <property type="protein sequence ID" value="NGG16992.1"/>
    <property type="molecule type" value="Genomic_DNA"/>
</dbReference>
<comment type="caution">
    <text evidence="1">The sequence shown here is derived from an EMBL/GenBank/DDBJ whole genome shotgun (WGS) entry which is preliminary data.</text>
</comment>
<gene>
    <name evidence="1" type="ORF">G5T13_10630</name>
</gene>
<feature type="non-terminal residue" evidence="1">
    <location>
        <position position="177"/>
    </location>
</feature>
<dbReference type="AlphaFoldDB" id="A0A6G4N0Z4"/>
<evidence type="ECO:0000313" key="1">
    <source>
        <dbReference type="EMBL" id="NGG16992.1"/>
    </source>
</evidence>
<reference evidence="1" key="1">
    <citation type="submission" date="2020-02" db="EMBL/GenBank/DDBJ databases">
        <title>Antibiotic resistance/susceptibility profiles of lactic acid-producing cocci isolated from the human vagina, and analysis of the genetic basis of atypical resistances.</title>
        <authorList>
            <person name="Sirichoat A."/>
            <person name="Florez A.B."/>
            <person name="Vazquez L."/>
            <person name="Buppasiri P."/>
            <person name="Panya M."/>
            <person name="Lulitanond V."/>
            <person name="Mayo B."/>
        </authorList>
    </citation>
    <scope>NUCLEOTIDE SEQUENCE</scope>
    <source>
        <strain evidence="1">VA01-10AN</strain>
    </source>
</reference>